<accession>A0AA39V5A0</accession>
<protein>
    <submittedName>
        <fullName evidence="2">Uncharacterized protein</fullName>
    </submittedName>
</protein>
<feature type="region of interest" description="Disordered" evidence="1">
    <location>
        <begin position="1"/>
        <end position="91"/>
    </location>
</feature>
<name>A0AA39V5A0_9LECA</name>
<dbReference type="Proteomes" id="UP001166286">
    <property type="component" value="Unassembled WGS sequence"/>
</dbReference>
<gene>
    <name evidence="2" type="ORF">JMJ35_005437</name>
</gene>
<organism evidence="2 3">
    <name type="scientific">Cladonia borealis</name>
    <dbReference type="NCBI Taxonomy" id="184061"/>
    <lineage>
        <taxon>Eukaryota</taxon>
        <taxon>Fungi</taxon>
        <taxon>Dikarya</taxon>
        <taxon>Ascomycota</taxon>
        <taxon>Pezizomycotina</taxon>
        <taxon>Lecanoromycetes</taxon>
        <taxon>OSLEUM clade</taxon>
        <taxon>Lecanoromycetidae</taxon>
        <taxon>Lecanorales</taxon>
        <taxon>Lecanorineae</taxon>
        <taxon>Cladoniaceae</taxon>
        <taxon>Cladonia</taxon>
    </lineage>
</organism>
<proteinExistence type="predicted"/>
<dbReference type="EMBL" id="JAFEKC020000011">
    <property type="protein sequence ID" value="KAK0512309.1"/>
    <property type="molecule type" value="Genomic_DNA"/>
</dbReference>
<keyword evidence="3" id="KW-1185">Reference proteome</keyword>
<feature type="compositionally biased region" description="Polar residues" evidence="1">
    <location>
        <begin position="16"/>
        <end position="76"/>
    </location>
</feature>
<evidence type="ECO:0000313" key="3">
    <source>
        <dbReference type="Proteomes" id="UP001166286"/>
    </source>
</evidence>
<evidence type="ECO:0000313" key="2">
    <source>
        <dbReference type="EMBL" id="KAK0512309.1"/>
    </source>
</evidence>
<evidence type="ECO:0000256" key="1">
    <source>
        <dbReference type="SAM" id="MobiDB-lite"/>
    </source>
</evidence>
<dbReference type="AlphaFoldDB" id="A0AA39V5A0"/>
<sequence>MEGQHGYVPPTESKTENSQQSGYQQTGFQPANDESSKGFQQTGFQPANDESSKGFQQTGFQPTDTSASPTFNSSGFQPVKTGYQPLPAQQKTTISAEKFSEIEQAVKAAKAALDKVDDLISDIAFTPQPSGGFD</sequence>
<reference evidence="2" key="1">
    <citation type="submission" date="2023-03" db="EMBL/GenBank/DDBJ databases">
        <title>Complete genome of Cladonia borealis.</title>
        <authorList>
            <person name="Park H."/>
        </authorList>
    </citation>
    <scope>NUCLEOTIDE SEQUENCE</scope>
    <source>
        <strain evidence="2">ANT050790</strain>
    </source>
</reference>
<comment type="caution">
    <text evidence="2">The sequence shown here is derived from an EMBL/GenBank/DDBJ whole genome shotgun (WGS) entry which is preliminary data.</text>
</comment>